<dbReference type="InterPro" id="IPR051915">
    <property type="entry name" value="Cellulose_Degrad_GH3"/>
</dbReference>
<dbReference type="InterPro" id="IPR019800">
    <property type="entry name" value="Glyco_hydro_3_AS"/>
</dbReference>
<dbReference type="EMBL" id="JAVRHK010000002">
    <property type="protein sequence ID" value="MDT0675884.1"/>
    <property type="molecule type" value="Genomic_DNA"/>
</dbReference>
<dbReference type="GO" id="GO:0016787">
    <property type="term" value="F:hydrolase activity"/>
    <property type="evidence" value="ECO:0007669"/>
    <property type="project" value="UniProtKB-KW"/>
</dbReference>
<evidence type="ECO:0000313" key="7">
    <source>
        <dbReference type="Proteomes" id="UP001262582"/>
    </source>
</evidence>
<evidence type="ECO:0000256" key="4">
    <source>
        <dbReference type="SAM" id="SignalP"/>
    </source>
</evidence>
<proteinExistence type="inferred from homology"/>
<name>A0ABU3D2X0_9FLAO</name>
<sequence>MIGRFKFLLFLALCFCLDLTAQDSAAVDNTYLDSDLPVSDRVENLLMQMSVEEKAGQLLFPLGWPMYEKTNDQVSVSELYKKEITERHIGGLWATLRADPWTQKTLETGLSPKQAAKATNAIQRYAVEETRLGIPLLLAEESMHGHMAIGATTFPTGIGQASTWNPDLIEDMATAIAAEVRAQGGNIGYGPILDISRDPRWSRVEETFGEDPFLTAEMGKAIVSGFQGDDVSQKDKIVATMKHFIAYGASEGGHNGGAVITGERDLFQNMLYPVKEVVDAGILSVMTAYSSVDGIPSTAHEKLLKGLLKEQWGFDGFVISDLGSIEGLLGSHHIAGSLEDAAAISIKAGVDADLGGKAYHEPLLEAIEDGRVDMKTLDNAVRKILEIKFRLGLFENPYVDENEAVSIVNNERNQELALEVARQSITLLKNEGNLLPLNKNIKKIAVLGPNADVQYNQLGDYTAPQSEEKVFTVLDGIRNALPDAEVVYSKGTGVRDTIQTDIRAAVELARLSEVAIVVLGGSSARDFKTEYQETGAASISENEDILSDMESGEGFDRSTLHLMGKQLELLDAVVATGTPTVLVLIKGRPLLLNRPVENVSAILDTWYPGEQGGNAIADVLFGDYNPAGRLPISVPKSEGQLPVYYNQLNPHRRDYIEIDSKALFPFGFGLSYTNFSYSNLQVKNNASNNDNLVNVQLDIRNTGHMGGDEVVQLYVSDLRSSVVTSVKRLAGFQRINLKPDEKKTVKFTLQPKHLALYNIDMDRVVESGKFLLEIGASSEDLRVSETFEIEQEIKLD</sequence>
<dbReference type="SMART" id="SM01217">
    <property type="entry name" value="Fn3_like"/>
    <property type="match status" value="1"/>
</dbReference>
<dbReference type="SUPFAM" id="SSF51445">
    <property type="entry name" value="(Trans)glycosidases"/>
    <property type="match status" value="1"/>
</dbReference>
<dbReference type="InterPro" id="IPR026891">
    <property type="entry name" value="Fn3-like"/>
</dbReference>
<dbReference type="Gene3D" id="3.20.20.300">
    <property type="entry name" value="Glycoside hydrolase, family 3, N-terminal domain"/>
    <property type="match status" value="1"/>
</dbReference>
<feature type="domain" description="Fibronectin type III-like" evidence="5">
    <location>
        <begin position="709"/>
        <end position="778"/>
    </location>
</feature>
<feature type="signal peptide" evidence="4">
    <location>
        <begin position="1"/>
        <end position="21"/>
    </location>
</feature>
<dbReference type="Pfam" id="PF01915">
    <property type="entry name" value="Glyco_hydro_3_C"/>
    <property type="match status" value="1"/>
</dbReference>
<dbReference type="Pfam" id="PF14310">
    <property type="entry name" value="Fn3-like"/>
    <property type="match status" value="1"/>
</dbReference>
<accession>A0ABU3D2X0</accession>
<evidence type="ECO:0000256" key="2">
    <source>
        <dbReference type="ARBA" id="ARBA00022801"/>
    </source>
</evidence>
<dbReference type="PRINTS" id="PR00133">
    <property type="entry name" value="GLHYDRLASE3"/>
</dbReference>
<dbReference type="Gene3D" id="2.60.40.10">
    <property type="entry name" value="Immunoglobulins"/>
    <property type="match status" value="1"/>
</dbReference>
<dbReference type="InterPro" id="IPR017853">
    <property type="entry name" value="GH"/>
</dbReference>
<comment type="similarity">
    <text evidence="1 3">Belongs to the glycosyl hydrolase 3 family.</text>
</comment>
<dbReference type="Gene3D" id="3.40.50.1700">
    <property type="entry name" value="Glycoside hydrolase family 3 C-terminal domain"/>
    <property type="match status" value="1"/>
</dbReference>
<dbReference type="InterPro" id="IPR002772">
    <property type="entry name" value="Glyco_hydro_3_C"/>
</dbReference>
<keyword evidence="2 3" id="KW-0378">Hydrolase</keyword>
<evidence type="ECO:0000259" key="5">
    <source>
        <dbReference type="SMART" id="SM01217"/>
    </source>
</evidence>
<organism evidence="6 7">
    <name type="scientific">Autumnicola musiva</name>
    <dbReference type="NCBI Taxonomy" id="3075589"/>
    <lineage>
        <taxon>Bacteria</taxon>
        <taxon>Pseudomonadati</taxon>
        <taxon>Bacteroidota</taxon>
        <taxon>Flavobacteriia</taxon>
        <taxon>Flavobacteriales</taxon>
        <taxon>Flavobacteriaceae</taxon>
        <taxon>Autumnicola</taxon>
    </lineage>
</organism>
<dbReference type="Proteomes" id="UP001262582">
    <property type="component" value="Unassembled WGS sequence"/>
</dbReference>
<dbReference type="RefSeq" id="WP_311502278.1">
    <property type="nucleotide sequence ID" value="NZ_JAVRHK010000002.1"/>
</dbReference>
<protein>
    <submittedName>
        <fullName evidence="6">Glycoside hydrolase family 3 N-terminal domain-containing protein</fullName>
    </submittedName>
</protein>
<keyword evidence="7" id="KW-1185">Reference proteome</keyword>
<dbReference type="InterPro" id="IPR001764">
    <property type="entry name" value="Glyco_hydro_3_N"/>
</dbReference>
<dbReference type="PANTHER" id="PTHR30620">
    <property type="entry name" value="PERIPLASMIC BETA-GLUCOSIDASE-RELATED"/>
    <property type="match status" value="1"/>
</dbReference>
<keyword evidence="4" id="KW-0732">Signal</keyword>
<evidence type="ECO:0000256" key="3">
    <source>
        <dbReference type="RuleBase" id="RU361161"/>
    </source>
</evidence>
<feature type="chain" id="PRO_5047494427" evidence="4">
    <location>
        <begin position="22"/>
        <end position="796"/>
    </location>
</feature>
<comment type="caution">
    <text evidence="6">The sequence shown here is derived from an EMBL/GenBank/DDBJ whole genome shotgun (WGS) entry which is preliminary data.</text>
</comment>
<dbReference type="SUPFAM" id="SSF52279">
    <property type="entry name" value="Beta-D-glucan exohydrolase, C-terminal domain"/>
    <property type="match status" value="1"/>
</dbReference>
<dbReference type="InterPro" id="IPR036962">
    <property type="entry name" value="Glyco_hydro_3_N_sf"/>
</dbReference>
<dbReference type="InterPro" id="IPR013783">
    <property type="entry name" value="Ig-like_fold"/>
</dbReference>
<dbReference type="InterPro" id="IPR036881">
    <property type="entry name" value="Glyco_hydro_3_C_sf"/>
</dbReference>
<dbReference type="Pfam" id="PF00933">
    <property type="entry name" value="Glyco_hydro_3"/>
    <property type="match status" value="1"/>
</dbReference>
<reference evidence="6 7" key="1">
    <citation type="submission" date="2023-09" db="EMBL/GenBank/DDBJ databases">
        <authorList>
            <person name="Rey-Velasco X."/>
        </authorList>
    </citation>
    <scope>NUCLEOTIDE SEQUENCE [LARGE SCALE GENOMIC DNA]</scope>
    <source>
        <strain evidence="6 7">F117</strain>
    </source>
</reference>
<gene>
    <name evidence="6" type="ORF">RM539_04735</name>
</gene>
<evidence type="ECO:0000256" key="1">
    <source>
        <dbReference type="ARBA" id="ARBA00005336"/>
    </source>
</evidence>
<keyword evidence="3" id="KW-0326">Glycosidase</keyword>
<dbReference type="PANTHER" id="PTHR30620:SF123">
    <property type="entry name" value="BETA-XYLOSIDASE"/>
    <property type="match status" value="1"/>
</dbReference>
<dbReference type="PROSITE" id="PS00775">
    <property type="entry name" value="GLYCOSYL_HYDROL_F3"/>
    <property type="match status" value="1"/>
</dbReference>
<evidence type="ECO:0000313" key="6">
    <source>
        <dbReference type="EMBL" id="MDT0675884.1"/>
    </source>
</evidence>